<evidence type="ECO:0008006" key="5">
    <source>
        <dbReference type="Google" id="ProtNLM"/>
    </source>
</evidence>
<comment type="similarity">
    <text evidence="1">Belongs to the ustYa family.</text>
</comment>
<evidence type="ECO:0000256" key="2">
    <source>
        <dbReference type="SAM" id="Phobius"/>
    </source>
</evidence>
<dbReference type="AlphaFoldDB" id="B6QBP0"/>
<dbReference type="GO" id="GO:0043386">
    <property type="term" value="P:mycotoxin biosynthetic process"/>
    <property type="evidence" value="ECO:0007669"/>
    <property type="project" value="InterPro"/>
</dbReference>
<organism evidence="3 4">
    <name type="scientific">Talaromyces marneffei (strain ATCC 18224 / CBS 334.59 / QM 7333)</name>
    <name type="common">Penicillium marneffei</name>
    <dbReference type="NCBI Taxonomy" id="441960"/>
    <lineage>
        <taxon>Eukaryota</taxon>
        <taxon>Fungi</taxon>
        <taxon>Dikarya</taxon>
        <taxon>Ascomycota</taxon>
        <taxon>Pezizomycotina</taxon>
        <taxon>Eurotiomycetes</taxon>
        <taxon>Eurotiomycetidae</taxon>
        <taxon>Eurotiales</taxon>
        <taxon>Trichocomaceae</taxon>
        <taxon>Talaromyces</taxon>
        <taxon>Talaromyces sect. Talaromyces</taxon>
    </lineage>
</organism>
<gene>
    <name evidence="3" type="ORF">PMAA_075500</name>
</gene>
<dbReference type="OrthoDB" id="4225528at2759"/>
<dbReference type="VEuPathDB" id="FungiDB:PMAA_075500"/>
<evidence type="ECO:0000256" key="1">
    <source>
        <dbReference type="ARBA" id="ARBA00035112"/>
    </source>
</evidence>
<keyword evidence="4" id="KW-1185">Reference proteome</keyword>
<dbReference type="PANTHER" id="PTHR33365:SF14">
    <property type="entry name" value="TAT PATHWAY SIGNAL SEQUENCE"/>
    <property type="match status" value="1"/>
</dbReference>
<name>B6QBP0_TALMQ</name>
<evidence type="ECO:0000313" key="4">
    <source>
        <dbReference type="Proteomes" id="UP000001294"/>
    </source>
</evidence>
<keyword evidence="2" id="KW-0812">Transmembrane</keyword>
<dbReference type="HOGENOM" id="CLU_850213_0_0_1"/>
<dbReference type="PANTHER" id="PTHR33365">
    <property type="entry name" value="YALI0B05434P"/>
    <property type="match status" value="1"/>
</dbReference>
<reference evidence="4" key="1">
    <citation type="journal article" date="2015" name="Genome Announc.">
        <title>Genome sequence of the AIDS-associated pathogen Penicillium marneffei (ATCC18224) and its near taxonomic relative Talaromyces stipitatus (ATCC10500).</title>
        <authorList>
            <person name="Nierman W.C."/>
            <person name="Fedorova-Abrams N.D."/>
            <person name="Andrianopoulos A."/>
        </authorList>
    </citation>
    <scope>NUCLEOTIDE SEQUENCE [LARGE SCALE GENOMIC DNA]</scope>
    <source>
        <strain evidence="4">ATCC 18224 / CBS 334.59 / QM 7333</strain>
    </source>
</reference>
<keyword evidence="2" id="KW-1133">Transmembrane helix</keyword>
<accession>B6QBP0</accession>
<keyword evidence="2" id="KW-0472">Membrane</keyword>
<sequence>MVPAYLKLVHVPYEMIKQRFSQNTQEYKHLHGTKLEEHTYSHRHYSNAAPKIALSLALFSVIVTANILLFLASTVMWFSERNCSAVECEKEISAYSPVFDRLKITRTLSRYNNSFWPDDPPSIYQLRPSPEVDRAWDRISAGPGIPFTADEVIRSGWDPETLWPVPPEELEGDEVRYWGLIDVFHQIHCLNELRMTAFPAYYGDRRGKHKFVPLPYEDHLLHCQYAILKALTCHADLEISVFQKFKGWPGVNVNFQKDRKCRNFQDILEFKETYQIVPKRAGTEYPDTPIIEQDPEGVLSPIGYHYSRKETLEIFGKKDVLVMPGAQ</sequence>
<dbReference type="Pfam" id="PF11807">
    <property type="entry name" value="UstYa"/>
    <property type="match status" value="1"/>
</dbReference>
<evidence type="ECO:0000313" key="3">
    <source>
        <dbReference type="EMBL" id="EEA26481.1"/>
    </source>
</evidence>
<dbReference type="Proteomes" id="UP000001294">
    <property type="component" value="Unassembled WGS sequence"/>
</dbReference>
<dbReference type="PhylomeDB" id="B6QBP0"/>
<dbReference type="EMBL" id="DS995900">
    <property type="protein sequence ID" value="EEA26481.1"/>
    <property type="molecule type" value="Genomic_DNA"/>
</dbReference>
<protein>
    <recommendedName>
        <fullName evidence="5">Tat pathway signal sequence</fullName>
    </recommendedName>
</protein>
<feature type="transmembrane region" description="Helical" evidence="2">
    <location>
        <begin position="52"/>
        <end position="78"/>
    </location>
</feature>
<dbReference type="InterPro" id="IPR021765">
    <property type="entry name" value="UstYa-like"/>
</dbReference>
<proteinExistence type="inferred from homology"/>
<dbReference type="STRING" id="441960.B6QBP0"/>